<evidence type="ECO:0000313" key="2">
    <source>
        <dbReference type="Proteomes" id="UP001244207"/>
    </source>
</evidence>
<reference evidence="1" key="1">
    <citation type="submission" date="2021-12" db="EMBL/GenBank/DDBJ databases">
        <title>Comparative genomics, transcriptomics and evolutionary studies reveal genomic signatures of adaptation to plant cell wall in hemibiotrophic fungi.</title>
        <authorList>
            <consortium name="DOE Joint Genome Institute"/>
            <person name="Baroncelli R."/>
            <person name="Diaz J.F."/>
            <person name="Benocci T."/>
            <person name="Peng M."/>
            <person name="Battaglia E."/>
            <person name="Haridas S."/>
            <person name="Andreopoulos W."/>
            <person name="Labutti K."/>
            <person name="Pangilinan J."/>
            <person name="Floch G.L."/>
            <person name="Makela M.R."/>
            <person name="Henrissat B."/>
            <person name="Grigoriev I.V."/>
            <person name="Crouch J.A."/>
            <person name="De Vries R.P."/>
            <person name="Sukno S.A."/>
            <person name="Thon M.R."/>
        </authorList>
    </citation>
    <scope>NUCLEOTIDE SEQUENCE</scope>
    <source>
        <strain evidence="1">CBS 112980</strain>
    </source>
</reference>
<dbReference type="EMBL" id="JAHMHS010000011">
    <property type="protein sequence ID" value="KAK1729445.1"/>
    <property type="molecule type" value="Genomic_DNA"/>
</dbReference>
<organism evidence="1 2">
    <name type="scientific">Glomerella acutata</name>
    <name type="common">Colletotrichum acutatum</name>
    <dbReference type="NCBI Taxonomy" id="27357"/>
    <lineage>
        <taxon>Eukaryota</taxon>
        <taxon>Fungi</taxon>
        <taxon>Dikarya</taxon>
        <taxon>Ascomycota</taxon>
        <taxon>Pezizomycotina</taxon>
        <taxon>Sordariomycetes</taxon>
        <taxon>Hypocreomycetidae</taxon>
        <taxon>Glomerellales</taxon>
        <taxon>Glomerellaceae</taxon>
        <taxon>Colletotrichum</taxon>
        <taxon>Colletotrichum acutatum species complex</taxon>
    </lineage>
</organism>
<name>A0AAD9D0P3_GLOAC</name>
<dbReference type="GeneID" id="85391213"/>
<proteinExistence type="predicted"/>
<comment type="caution">
    <text evidence="1">The sequence shown here is derived from an EMBL/GenBank/DDBJ whole genome shotgun (WGS) entry which is preliminary data.</text>
</comment>
<protein>
    <submittedName>
        <fullName evidence="1">Uncharacterized protein</fullName>
    </submittedName>
</protein>
<evidence type="ECO:0000313" key="1">
    <source>
        <dbReference type="EMBL" id="KAK1729445.1"/>
    </source>
</evidence>
<dbReference type="RefSeq" id="XP_060369500.1">
    <property type="nucleotide sequence ID" value="XM_060507314.1"/>
</dbReference>
<sequence length="88" mass="10233">MDHDTSYLPLLWVSIGSMESGRWTVWKIIDRMKSRNAKLMLRSPAVEPRTYLRFSSSLWSWDNLIVHARKRGGGLPTYLKVGKVGRRD</sequence>
<keyword evidence="2" id="KW-1185">Reference proteome</keyword>
<dbReference type="AlphaFoldDB" id="A0AAD9D0P3"/>
<gene>
    <name evidence="1" type="ORF">BDZ83DRAFT_605106</name>
</gene>
<accession>A0AAD9D0P3</accession>
<dbReference type="Proteomes" id="UP001244207">
    <property type="component" value="Unassembled WGS sequence"/>
</dbReference>